<accession>A0A1D2M966</accession>
<sequence length="104" mass="11440">MSSKTVQPPCDISTPPPCTTRQPCIPSFRKENCTTETFPCRISRRNQTICPPPRTVCQPEFKCPPPDVDCPKPDIVCTQPQVVCSPPIVNCPGLVTTCQPLRGM</sequence>
<dbReference type="Proteomes" id="UP000094527">
    <property type="component" value="Unassembled WGS sequence"/>
</dbReference>
<dbReference type="AlphaFoldDB" id="A0A1D2M966"/>
<evidence type="ECO:0000313" key="2">
    <source>
        <dbReference type="Proteomes" id="UP000094527"/>
    </source>
</evidence>
<name>A0A1D2M966_ORCCI</name>
<evidence type="ECO:0000313" key="1">
    <source>
        <dbReference type="EMBL" id="ODM89523.1"/>
    </source>
</evidence>
<organism evidence="1 2">
    <name type="scientific">Orchesella cincta</name>
    <name type="common">Springtail</name>
    <name type="synonym">Podura cincta</name>
    <dbReference type="NCBI Taxonomy" id="48709"/>
    <lineage>
        <taxon>Eukaryota</taxon>
        <taxon>Metazoa</taxon>
        <taxon>Ecdysozoa</taxon>
        <taxon>Arthropoda</taxon>
        <taxon>Hexapoda</taxon>
        <taxon>Collembola</taxon>
        <taxon>Entomobryomorpha</taxon>
        <taxon>Entomobryoidea</taxon>
        <taxon>Orchesellidae</taxon>
        <taxon>Orchesellinae</taxon>
        <taxon>Orchesella</taxon>
    </lineage>
</organism>
<comment type="caution">
    <text evidence="1">The sequence shown here is derived from an EMBL/GenBank/DDBJ whole genome shotgun (WGS) entry which is preliminary data.</text>
</comment>
<proteinExistence type="predicted"/>
<protein>
    <submittedName>
        <fullName evidence="1">PDZ domain-containing protein 8</fullName>
    </submittedName>
</protein>
<gene>
    <name evidence="1" type="ORF">Ocin01_17163</name>
</gene>
<reference evidence="1 2" key="1">
    <citation type="journal article" date="2016" name="Genome Biol. Evol.">
        <title>Gene Family Evolution Reflects Adaptation to Soil Environmental Stressors in the Genome of the Collembolan Orchesella cincta.</title>
        <authorList>
            <person name="Faddeeva-Vakhrusheva A."/>
            <person name="Derks M.F."/>
            <person name="Anvar S.Y."/>
            <person name="Agamennone V."/>
            <person name="Suring W."/>
            <person name="Smit S."/>
            <person name="van Straalen N.M."/>
            <person name="Roelofs D."/>
        </authorList>
    </citation>
    <scope>NUCLEOTIDE SEQUENCE [LARGE SCALE GENOMIC DNA]</scope>
    <source>
        <tissue evidence="1">Mixed pool</tissue>
    </source>
</reference>
<keyword evidence="2" id="KW-1185">Reference proteome</keyword>
<dbReference type="EMBL" id="LJIJ01002572">
    <property type="protein sequence ID" value="ODM89523.1"/>
    <property type="molecule type" value="Genomic_DNA"/>
</dbReference>